<dbReference type="OrthoDB" id="9796595at2"/>
<feature type="domain" description="YheO-like" evidence="1">
    <location>
        <begin position="11"/>
        <end position="115"/>
    </location>
</feature>
<dbReference type="Pfam" id="PF13309">
    <property type="entry name" value="HTH_22"/>
    <property type="match status" value="1"/>
</dbReference>
<dbReference type="STRING" id="311410.LA5095_00390"/>
<name>A0A0M6ZRL3_9HYPH</name>
<reference evidence="4" key="1">
    <citation type="submission" date="2015-07" db="EMBL/GenBank/DDBJ databases">
        <authorList>
            <person name="Rodrigo-Torres Lidia"/>
            <person name="Arahal R.David."/>
        </authorList>
    </citation>
    <scope>NUCLEOTIDE SEQUENCE [LARGE SCALE GENOMIC DNA]</scope>
    <source>
        <strain evidence="4">CECT 5096</strain>
    </source>
</reference>
<protein>
    <submittedName>
        <fullName evidence="3">YheO-like PAS domain protein</fullName>
    </submittedName>
</protein>
<dbReference type="Pfam" id="PF08348">
    <property type="entry name" value="PAS_6"/>
    <property type="match status" value="1"/>
</dbReference>
<keyword evidence="4" id="KW-1185">Reference proteome</keyword>
<sequence length="206" mass="23089">MSQDALVERTAVPIAEALSKLLGSNVEIVIHSLATETVAYICNPYSKRQIGDPSYLSELDFREDDDRDVIGPHERVNWDGRVVRTISAVLRGDDGKPFALTCFNYDLSDIMAAQNAITALIGAPVSTGEPDALFKNDWHEKMNRFIVDWCRDKNKNVDALAKEDRLELLGEIVRTDGLREKHAASYVARVLNVSRATIYNDIKVIR</sequence>
<dbReference type="EMBL" id="CXWC01000011">
    <property type="protein sequence ID" value="CTQ73104.1"/>
    <property type="molecule type" value="Genomic_DNA"/>
</dbReference>
<gene>
    <name evidence="3" type="ORF">LA5096_03530</name>
</gene>
<dbReference type="InterPro" id="IPR039446">
    <property type="entry name" value="DauR-like"/>
</dbReference>
<dbReference type="PANTHER" id="PTHR35568:SF1">
    <property type="entry name" value="TRANSCRIPTIONAL REGULATOR DAUR"/>
    <property type="match status" value="1"/>
</dbReference>
<organism evidence="3 4">
    <name type="scientific">Roseibium album</name>
    <dbReference type="NCBI Taxonomy" id="311410"/>
    <lineage>
        <taxon>Bacteria</taxon>
        <taxon>Pseudomonadati</taxon>
        <taxon>Pseudomonadota</taxon>
        <taxon>Alphaproteobacteria</taxon>
        <taxon>Hyphomicrobiales</taxon>
        <taxon>Stappiaceae</taxon>
        <taxon>Roseibium</taxon>
    </lineage>
</organism>
<proteinExistence type="predicted"/>
<dbReference type="GeneID" id="97670870"/>
<accession>A0A0M6ZRL3</accession>
<evidence type="ECO:0000313" key="4">
    <source>
        <dbReference type="Proteomes" id="UP000049983"/>
    </source>
</evidence>
<dbReference type="Proteomes" id="UP000049983">
    <property type="component" value="Unassembled WGS sequence"/>
</dbReference>
<dbReference type="PANTHER" id="PTHR35568">
    <property type="entry name" value="TRANSCRIPTIONAL REGULATOR DAUR"/>
    <property type="match status" value="1"/>
</dbReference>
<dbReference type="InterPro" id="IPR039445">
    <property type="entry name" value="DauR-like_HTH"/>
</dbReference>
<dbReference type="AlphaFoldDB" id="A0A0M6ZRL3"/>
<evidence type="ECO:0000259" key="2">
    <source>
        <dbReference type="Pfam" id="PF13309"/>
    </source>
</evidence>
<feature type="domain" description="Transcriptional regulator DauR-like HTH" evidence="2">
    <location>
        <begin position="142"/>
        <end position="203"/>
    </location>
</feature>
<dbReference type="RefSeq" id="WP_055111454.1">
    <property type="nucleotide sequence ID" value="NZ_CANKXR010000001.1"/>
</dbReference>
<evidence type="ECO:0000259" key="1">
    <source>
        <dbReference type="Pfam" id="PF08348"/>
    </source>
</evidence>
<dbReference type="InterPro" id="IPR013559">
    <property type="entry name" value="YheO"/>
</dbReference>
<evidence type="ECO:0000313" key="3">
    <source>
        <dbReference type="EMBL" id="CTQ73104.1"/>
    </source>
</evidence>